<reference evidence="3 4" key="1">
    <citation type="submission" date="2023-07" db="EMBL/GenBank/DDBJ databases">
        <title>Sorghum-associated microbial communities from plants grown in Nebraska, USA.</title>
        <authorList>
            <person name="Schachtman D."/>
        </authorList>
    </citation>
    <scope>NUCLEOTIDE SEQUENCE [LARGE SCALE GENOMIC DNA]</scope>
    <source>
        <strain evidence="3 4">BE187</strain>
    </source>
</reference>
<feature type="transmembrane region" description="Helical" evidence="2">
    <location>
        <begin position="21"/>
        <end position="45"/>
    </location>
</feature>
<evidence type="ECO:0000313" key="3">
    <source>
        <dbReference type="EMBL" id="MDR7098648.1"/>
    </source>
</evidence>
<feature type="transmembrane region" description="Helical" evidence="2">
    <location>
        <begin position="201"/>
        <end position="222"/>
    </location>
</feature>
<keyword evidence="2" id="KW-0812">Transmembrane</keyword>
<keyword evidence="4" id="KW-1185">Reference proteome</keyword>
<accession>A0ABU1VN17</accession>
<dbReference type="RefSeq" id="WP_310052675.1">
    <property type="nucleotide sequence ID" value="NZ_JAVDVW010000001.1"/>
</dbReference>
<keyword evidence="2" id="KW-1133">Transmembrane helix</keyword>
<gene>
    <name evidence="3" type="ORF">J2X04_000995</name>
</gene>
<dbReference type="Proteomes" id="UP001267878">
    <property type="component" value="Unassembled WGS sequence"/>
</dbReference>
<evidence type="ECO:0000313" key="4">
    <source>
        <dbReference type="Proteomes" id="UP001267878"/>
    </source>
</evidence>
<evidence type="ECO:0000256" key="2">
    <source>
        <dbReference type="SAM" id="Phobius"/>
    </source>
</evidence>
<protein>
    <submittedName>
        <fullName evidence="3">Multidrug transporter EmrE-like cation transporter</fullName>
    </submittedName>
</protein>
<feature type="transmembrane region" description="Helical" evidence="2">
    <location>
        <begin position="138"/>
        <end position="161"/>
    </location>
</feature>
<sequence>MAVHPKNARLTSKVSIDPWAITWLLTLMAALLVVASFGMQLYRLAIHRERIFGLAMMSLDREHNIPAHFSTVLLLIAAALLALIATLERKHREFDAPKWAILAAGFVFMSVDEAVSLHEHLIDPMRHLLGGEHLGLLYFAWVVPGIALVAALGMFFLPFMLRLPRRTAIAFALSAAIYLGGALGVELFEGAWKEAYGHRNVAYHALVTLEEAMEMAGVIFFINALMRHIAGRYGEVELDFDGVQAGHRAGARLNASRGGIAPLRPSAAGSTGRTPDRGS</sequence>
<name>A0ABU1VN17_9GAMM</name>
<dbReference type="EMBL" id="JAVDVW010000001">
    <property type="protein sequence ID" value="MDR7098648.1"/>
    <property type="molecule type" value="Genomic_DNA"/>
</dbReference>
<feature type="transmembrane region" description="Helical" evidence="2">
    <location>
        <begin position="99"/>
        <end position="118"/>
    </location>
</feature>
<feature type="transmembrane region" description="Helical" evidence="2">
    <location>
        <begin position="168"/>
        <end position="189"/>
    </location>
</feature>
<keyword evidence="2" id="KW-0472">Membrane</keyword>
<feature type="transmembrane region" description="Helical" evidence="2">
    <location>
        <begin position="65"/>
        <end position="87"/>
    </location>
</feature>
<evidence type="ECO:0000256" key="1">
    <source>
        <dbReference type="SAM" id="MobiDB-lite"/>
    </source>
</evidence>
<feature type="region of interest" description="Disordered" evidence="1">
    <location>
        <begin position="257"/>
        <end position="279"/>
    </location>
</feature>
<proteinExistence type="predicted"/>
<comment type="caution">
    <text evidence="3">The sequence shown here is derived from an EMBL/GenBank/DDBJ whole genome shotgun (WGS) entry which is preliminary data.</text>
</comment>
<organism evidence="3 4">
    <name type="scientific">Agrilutibacter niabensis</name>
    <dbReference type="NCBI Taxonomy" id="380628"/>
    <lineage>
        <taxon>Bacteria</taxon>
        <taxon>Pseudomonadati</taxon>
        <taxon>Pseudomonadota</taxon>
        <taxon>Gammaproteobacteria</taxon>
        <taxon>Lysobacterales</taxon>
        <taxon>Lysobacteraceae</taxon>
        <taxon>Agrilutibacter</taxon>
    </lineage>
</organism>